<feature type="transmembrane region" description="Helical" evidence="1">
    <location>
        <begin position="21"/>
        <end position="43"/>
    </location>
</feature>
<gene>
    <name evidence="3" type="ORF">HGK34_00910</name>
</gene>
<keyword evidence="1" id="KW-0472">Membrane</keyword>
<dbReference type="EMBL" id="JABBYC010000001">
    <property type="protein sequence ID" value="MBL0884853.1"/>
    <property type="molecule type" value="Genomic_DNA"/>
</dbReference>
<feature type="domain" description="TadE-like" evidence="2">
    <location>
        <begin position="15"/>
        <end position="57"/>
    </location>
</feature>
<evidence type="ECO:0000259" key="2">
    <source>
        <dbReference type="Pfam" id="PF07811"/>
    </source>
</evidence>
<keyword evidence="1" id="KW-1133">Transmembrane helix</keyword>
<evidence type="ECO:0000256" key="1">
    <source>
        <dbReference type="SAM" id="Phobius"/>
    </source>
</evidence>
<dbReference type="RefSeq" id="WP_201844675.1">
    <property type="nucleotide sequence ID" value="NZ_JABBYC010000001.1"/>
</dbReference>
<dbReference type="InterPro" id="IPR012495">
    <property type="entry name" value="TadE-like_dom"/>
</dbReference>
<organism evidence="3 4">
    <name type="scientific">Myceligenerans indicum</name>
    <dbReference type="NCBI Taxonomy" id="2593663"/>
    <lineage>
        <taxon>Bacteria</taxon>
        <taxon>Bacillati</taxon>
        <taxon>Actinomycetota</taxon>
        <taxon>Actinomycetes</taxon>
        <taxon>Micrococcales</taxon>
        <taxon>Promicromonosporaceae</taxon>
        <taxon>Myceligenerans</taxon>
    </lineage>
</organism>
<evidence type="ECO:0000313" key="3">
    <source>
        <dbReference type="EMBL" id="MBL0884853.1"/>
    </source>
</evidence>
<dbReference type="Pfam" id="PF07811">
    <property type="entry name" value="TadE"/>
    <property type="match status" value="1"/>
</dbReference>
<proteinExistence type="predicted"/>
<keyword evidence="1" id="KW-0812">Transmembrane</keyword>
<protein>
    <submittedName>
        <fullName evidence="3">Pilus assembly protein</fullName>
    </submittedName>
</protein>
<dbReference type="Proteomes" id="UP000675409">
    <property type="component" value="Unassembled WGS sequence"/>
</dbReference>
<sequence length="147" mass="15029">MRRVRWRVVESGERGSAAIEAVIGVTAFVMLGSMIIAGGRVAITQQAIEAAAAQAAREASIARDPGAAQAAALSRGLASLDNQEVPCTSRSVVVDTTGFAAPLGVPAETEATVTCVVDLSDVSLPGMPGSLTITGTMSSPIDAYRER</sequence>
<comment type="caution">
    <text evidence="3">The sequence shown here is derived from an EMBL/GenBank/DDBJ whole genome shotgun (WGS) entry which is preliminary data.</text>
</comment>
<reference evidence="3 4" key="1">
    <citation type="journal article" date="2021" name="Arch. Microbiol.">
        <title>Myceligenerans indicum sp. nov., an actinobacterium isolated from mangrove sediment of Sundarbans, India.</title>
        <authorList>
            <person name="Asha K."/>
            <person name="Bhadury P."/>
        </authorList>
    </citation>
    <scope>NUCLEOTIDE SEQUENCE [LARGE SCALE GENOMIC DNA]</scope>
    <source>
        <strain evidence="3 4">I2</strain>
    </source>
</reference>
<name>A0ABS1LG85_9MICO</name>
<keyword evidence="4" id="KW-1185">Reference proteome</keyword>
<evidence type="ECO:0000313" key="4">
    <source>
        <dbReference type="Proteomes" id="UP000675409"/>
    </source>
</evidence>
<accession>A0ABS1LG85</accession>